<dbReference type="AlphaFoldDB" id="A0A243RBT1"/>
<evidence type="ECO:0000256" key="1">
    <source>
        <dbReference type="ARBA" id="ARBA00004167"/>
    </source>
</evidence>
<evidence type="ECO:0000256" key="11">
    <source>
        <dbReference type="SAM" id="Phobius"/>
    </source>
</evidence>
<evidence type="ECO:0000259" key="12">
    <source>
        <dbReference type="Pfam" id="PF10099"/>
    </source>
</evidence>
<keyword evidence="6" id="KW-0805">Transcription regulation</keyword>
<dbReference type="Proteomes" id="UP000194761">
    <property type="component" value="Unassembled WGS sequence"/>
</dbReference>
<feature type="transmembrane region" description="Helical" evidence="11">
    <location>
        <begin position="103"/>
        <end position="123"/>
    </location>
</feature>
<evidence type="ECO:0000256" key="9">
    <source>
        <dbReference type="ARBA" id="ARBA00029829"/>
    </source>
</evidence>
<evidence type="ECO:0000256" key="4">
    <source>
        <dbReference type="ARBA" id="ARBA00022692"/>
    </source>
</evidence>
<feature type="domain" description="Anti-sigma K factor RskA C-terminal" evidence="12">
    <location>
        <begin position="109"/>
        <end position="240"/>
    </location>
</feature>
<evidence type="ECO:0000313" key="13">
    <source>
        <dbReference type="EMBL" id="OUC92122.1"/>
    </source>
</evidence>
<protein>
    <recommendedName>
        <fullName evidence="10">Regulator of SigK</fullName>
    </recommendedName>
    <alternativeName>
        <fullName evidence="9">Sigma-K anti-sigma factor RskA</fullName>
    </alternativeName>
</protein>
<dbReference type="GO" id="GO:0016989">
    <property type="term" value="F:sigma factor antagonist activity"/>
    <property type="evidence" value="ECO:0007669"/>
    <property type="project" value="TreeGrafter"/>
</dbReference>
<keyword evidence="8" id="KW-0804">Transcription</keyword>
<evidence type="ECO:0000256" key="8">
    <source>
        <dbReference type="ARBA" id="ARBA00023163"/>
    </source>
</evidence>
<dbReference type="GO" id="GO:0006417">
    <property type="term" value="P:regulation of translation"/>
    <property type="evidence" value="ECO:0007669"/>
    <property type="project" value="TreeGrafter"/>
</dbReference>
<evidence type="ECO:0000313" key="14">
    <source>
        <dbReference type="Proteomes" id="UP000194761"/>
    </source>
</evidence>
<dbReference type="RefSeq" id="WP_086577100.1">
    <property type="nucleotide sequence ID" value="NZ_NGFP01000187.1"/>
</dbReference>
<keyword evidence="3" id="KW-1003">Cell membrane</keyword>
<dbReference type="Pfam" id="PF10099">
    <property type="entry name" value="RskA_C"/>
    <property type="match status" value="1"/>
</dbReference>
<name>A0A243RBT1_9ACTN</name>
<dbReference type="InterPro" id="IPR051474">
    <property type="entry name" value="Anti-sigma-K/W_factor"/>
</dbReference>
<keyword evidence="14" id="KW-1185">Reference proteome</keyword>
<keyword evidence="7 11" id="KW-0472">Membrane</keyword>
<keyword evidence="4 11" id="KW-0812">Transmembrane</keyword>
<dbReference type="PANTHER" id="PTHR37461">
    <property type="entry name" value="ANTI-SIGMA-K FACTOR RSKA"/>
    <property type="match status" value="1"/>
</dbReference>
<dbReference type="PANTHER" id="PTHR37461:SF1">
    <property type="entry name" value="ANTI-SIGMA-K FACTOR RSKA"/>
    <property type="match status" value="1"/>
</dbReference>
<dbReference type="InterPro" id="IPR018764">
    <property type="entry name" value="RskA_C"/>
</dbReference>
<evidence type="ECO:0000256" key="2">
    <source>
        <dbReference type="ARBA" id="ARBA00004236"/>
    </source>
</evidence>
<dbReference type="Gene3D" id="1.10.10.1320">
    <property type="entry name" value="Anti-sigma factor, zinc-finger domain"/>
    <property type="match status" value="1"/>
</dbReference>
<comment type="caution">
    <text evidence="13">The sequence shown here is derived from an EMBL/GenBank/DDBJ whole genome shotgun (WGS) entry which is preliminary data.</text>
</comment>
<evidence type="ECO:0000256" key="10">
    <source>
        <dbReference type="ARBA" id="ARBA00030803"/>
    </source>
</evidence>
<evidence type="ECO:0000256" key="5">
    <source>
        <dbReference type="ARBA" id="ARBA00022989"/>
    </source>
</evidence>
<keyword evidence="5 11" id="KW-1133">Transmembrane helix</keyword>
<gene>
    <name evidence="13" type="ORF">CA984_31310</name>
</gene>
<evidence type="ECO:0000256" key="6">
    <source>
        <dbReference type="ARBA" id="ARBA00023015"/>
    </source>
</evidence>
<accession>A0A243RBT1</accession>
<sequence>MNEDLHALSGAYALHALPEPEVTLFEDHMARCEACAVEVRGLSETAARLAMGAAETPPASLRARVMTQIAEVRQEPPLLSDRTEPPPGEAVRLEPRSAWRRRVAAGLAVAVSAAAVVLGVVAVDARRESDELRQVVAVIAAPDARTVSHPVSSGGTGTMVMSPSEGRMVFTARGLPPLPASRVYELWLMGPDGVRPAGLLERTADGDTVPVVATPLRGDDRLGLTVEPAGGSDRPTTTPIMVADLPSA</sequence>
<evidence type="ECO:0000256" key="7">
    <source>
        <dbReference type="ARBA" id="ARBA00023136"/>
    </source>
</evidence>
<dbReference type="InterPro" id="IPR041916">
    <property type="entry name" value="Anti_sigma_zinc_sf"/>
</dbReference>
<organism evidence="13 14">
    <name type="scientific">Streptosporangium minutum</name>
    <dbReference type="NCBI Taxonomy" id="569862"/>
    <lineage>
        <taxon>Bacteria</taxon>
        <taxon>Bacillati</taxon>
        <taxon>Actinomycetota</taxon>
        <taxon>Actinomycetes</taxon>
        <taxon>Streptosporangiales</taxon>
        <taxon>Streptosporangiaceae</taxon>
        <taxon>Streptosporangium</taxon>
    </lineage>
</organism>
<dbReference type="GO" id="GO:0005886">
    <property type="term" value="C:plasma membrane"/>
    <property type="evidence" value="ECO:0007669"/>
    <property type="project" value="UniProtKB-SubCell"/>
</dbReference>
<proteinExistence type="predicted"/>
<dbReference type="EMBL" id="NGFP01000187">
    <property type="protein sequence ID" value="OUC92122.1"/>
    <property type="molecule type" value="Genomic_DNA"/>
</dbReference>
<evidence type="ECO:0000256" key="3">
    <source>
        <dbReference type="ARBA" id="ARBA00022475"/>
    </source>
</evidence>
<comment type="subcellular location">
    <subcellularLocation>
        <location evidence="2">Cell membrane</location>
    </subcellularLocation>
    <subcellularLocation>
        <location evidence="1">Membrane</location>
        <topology evidence="1">Single-pass membrane protein</topology>
    </subcellularLocation>
</comment>
<reference evidence="13 14" key="1">
    <citation type="submission" date="2017-05" db="EMBL/GenBank/DDBJ databases">
        <title>Biotechnological potential of actinobacteria isolated from South African environments.</title>
        <authorList>
            <person name="Le Roes-Hill M."/>
            <person name="Prins A."/>
            <person name="Durrell K.A."/>
        </authorList>
    </citation>
    <scope>NUCLEOTIDE SEQUENCE [LARGE SCALE GENOMIC DNA]</scope>
    <source>
        <strain evidence="13">M26</strain>
    </source>
</reference>